<evidence type="ECO:0000256" key="2">
    <source>
        <dbReference type="ARBA" id="ARBA00007708"/>
    </source>
</evidence>
<dbReference type="SUPFAM" id="SSF89009">
    <property type="entry name" value="GAT-like domain"/>
    <property type="match status" value="1"/>
</dbReference>
<evidence type="ECO:0000256" key="4">
    <source>
        <dbReference type="ARBA" id="ARBA00022927"/>
    </source>
</evidence>
<dbReference type="PROSITE" id="PS50909">
    <property type="entry name" value="GAT"/>
    <property type="match status" value="1"/>
</dbReference>
<dbReference type="CDD" id="cd14231">
    <property type="entry name" value="GAT_GGA-like_plant"/>
    <property type="match status" value="1"/>
</dbReference>
<dbReference type="GO" id="GO:0043328">
    <property type="term" value="P:protein transport to vacuole involved in ubiquitin-dependent protein catabolic process via the multivesicular body sorting pathway"/>
    <property type="evidence" value="ECO:0007669"/>
    <property type="project" value="InterPro"/>
</dbReference>
<dbReference type="GO" id="GO:0035091">
    <property type="term" value="F:phosphatidylinositol binding"/>
    <property type="evidence" value="ECO:0007669"/>
    <property type="project" value="InterPro"/>
</dbReference>
<keyword evidence="5" id="KW-0472">Membrane</keyword>
<evidence type="ECO:0000256" key="1">
    <source>
        <dbReference type="ARBA" id="ARBA00004170"/>
    </source>
</evidence>
<dbReference type="Gene3D" id="1.20.58.160">
    <property type="match status" value="1"/>
</dbReference>
<feature type="compositionally biased region" description="Low complexity" evidence="6">
    <location>
        <begin position="456"/>
        <end position="465"/>
    </location>
</feature>
<dbReference type="Gene3D" id="1.25.40.90">
    <property type="match status" value="1"/>
</dbReference>
<evidence type="ECO:0000259" key="7">
    <source>
        <dbReference type="PROSITE" id="PS50179"/>
    </source>
</evidence>
<comment type="subcellular location">
    <subcellularLocation>
        <location evidence="1">Membrane</location>
        <topology evidence="1">Peripheral membrane protein</topology>
    </subcellularLocation>
</comment>
<dbReference type="PIRSF" id="PIRSF036948">
    <property type="entry name" value="TOM1"/>
    <property type="match status" value="1"/>
</dbReference>
<evidence type="ECO:0000256" key="6">
    <source>
        <dbReference type="SAM" id="MobiDB-lite"/>
    </source>
</evidence>
<feature type="compositionally biased region" description="Polar residues" evidence="6">
    <location>
        <begin position="356"/>
        <end position="379"/>
    </location>
</feature>
<dbReference type="InterPro" id="IPR038425">
    <property type="entry name" value="GAT_sf"/>
</dbReference>
<dbReference type="InterPro" id="IPR044836">
    <property type="entry name" value="TOL_plant"/>
</dbReference>
<dbReference type="Proteomes" id="UP000249390">
    <property type="component" value="Unassembled WGS sequence"/>
</dbReference>
<dbReference type="SMART" id="SM00288">
    <property type="entry name" value="VHS"/>
    <property type="match status" value="1"/>
</dbReference>
<dbReference type="InterPro" id="IPR014645">
    <property type="entry name" value="TOM1"/>
</dbReference>
<evidence type="ECO:0000313" key="9">
    <source>
        <dbReference type="EMBL" id="RAL45732.1"/>
    </source>
</evidence>
<dbReference type="GO" id="GO:0016020">
    <property type="term" value="C:membrane"/>
    <property type="evidence" value="ECO:0007669"/>
    <property type="project" value="UniProtKB-SubCell"/>
</dbReference>
<dbReference type="CDD" id="cd03561">
    <property type="entry name" value="VHS"/>
    <property type="match status" value="1"/>
</dbReference>
<keyword evidence="10" id="KW-1185">Reference proteome</keyword>
<protein>
    <recommendedName>
        <fullName evidence="11">VHS domain-containing protein</fullName>
    </recommendedName>
</protein>
<gene>
    <name evidence="9" type="ORF">DM860_009596</name>
</gene>
<dbReference type="InterPro" id="IPR008942">
    <property type="entry name" value="ENTH_VHS"/>
</dbReference>
<dbReference type="PANTHER" id="PTHR45898:SF14">
    <property type="entry name" value="TOM1-LIKE PROTEIN 4"/>
    <property type="match status" value="1"/>
</dbReference>
<keyword evidence="4" id="KW-0653">Protein transport</keyword>
<organism evidence="9 10">
    <name type="scientific">Cuscuta australis</name>
    <dbReference type="NCBI Taxonomy" id="267555"/>
    <lineage>
        <taxon>Eukaryota</taxon>
        <taxon>Viridiplantae</taxon>
        <taxon>Streptophyta</taxon>
        <taxon>Embryophyta</taxon>
        <taxon>Tracheophyta</taxon>
        <taxon>Spermatophyta</taxon>
        <taxon>Magnoliopsida</taxon>
        <taxon>eudicotyledons</taxon>
        <taxon>Gunneridae</taxon>
        <taxon>Pentapetalae</taxon>
        <taxon>asterids</taxon>
        <taxon>lamiids</taxon>
        <taxon>Solanales</taxon>
        <taxon>Convolvulaceae</taxon>
        <taxon>Cuscuteae</taxon>
        <taxon>Cuscuta</taxon>
        <taxon>Cuscuta subgen. Grammica</taxon>
        <taxon>Cuscuta sect. Cleistogrammica</taxon>
    </lineage>
</organism>
<dbReference type="InterPro" id="IPR004152">
    <property type="entry name" value="GAT_dom"/>
</dbReference>
<feature type="domain" description="VHS" evidence="7">
    <location>
        <begin position="12"/>
        <end position="141"/>
    </location>
</feature>
<dbReference type="GO" id="GO:0043130">
    <property type="term" value="F:ubiquitin binding"/>
    <property type="evidence" value="ECO:0007669"/>
    <property type="project" value="InterPro"/>
</dbReference>
<dbReference type="SUPFAM" id="SSF48464">
    <property type="entry name" value="ENTH/VHS domain"/>
    <property type="match status" value="1"/>
</dbReference>
<dbReference type="GO" id="GO:0005737">
    <property type="term" value="C:cytoplasm"/>
    <property type="evidence" value="ECO:0007669"/>
    <property type="project" value="UniProtKB-ARBA"/>
</dbReference>
<evidence type="ECO:0008006" key="11">
    <source>
        <dbReference type="Google" id="ProtNLM"/>
    </source>
</evidence>
<dbReference type="PROSITE" id="PS50179">
    <property type="entry name" value="VHS"/>
    <property type="match status" value="1"/>
</dbReference>
<dbReference type="FunFam" id="1.25.40.90:FF:000028">
    <property type="entry name" value="TOM1-like protein 2"/>
    <property type="match status" value="1"/>
</dbReference>
<accession>A0A328DIW7</accession>
<feature type="compositionally biased region" description="Acidic residues" evidence="6">
    <location>
        <begin position="289"/>
        <end position="298"/>
    </location>
</feature>
<feature type="domain" description="GAT" evidence="8">
    <location>
        <begin position="179"/>
        <end position="267"/>
    </location>
</feature>
<evidence type="ECO:0000256" key="5">
    <source>
        <dbReference type="ARBA" id="ARBA00023136"/>
    </source>
</evidence>
<dbReference type="AlphaFoldDB" id="A0A328DIW7"/>
<dbReference type="PANTHER" id="PTHR45898">
    <property type="entry name" value="TOM1-LIKE PROTEIN"/>
    <property type="match status" value="1"/>
</dbReference>
<evidence type="ECO:0000256" key="3">
    <source>
        <dbReference type="ARBA" id="ARBA00022448"/>
    </source>
</evidence>
<evidence type="ECO:0000259" key="8">
    <source>
        <dbReference type="PROSITE" id="PS50909"/>
    </source>
</evidence>
<sequence>MANSAVDCAERATSDMLIGPDWAINIELCDIINMNPGQAKDALKIIKKRLGSKNPKIQLLALFVLETLSKNCGENVFQQIVERDILHDMVKVVKKKPDLNVREKILILIDTWQEALGGPQASFPQYHAAFNELKAFGVEFPPREANSVPLFTPPQTHPIVHPEASAYEETAVQLSLESDQSGLSVLEIQTAQGLADVLMEMLSALDPKNPLGVKEEVIVDLVEQCCSYQKRVMVLVNNTQDEELLCKGLALNDNLQRVLRRHDDIATGTSSATFATKETPVAPLMNANNEEEESEDDFAQLARRSSRDTSQVQGRNPIDVKYAPVRIGKILPPPSSRNPLTSTDAGVIDYLSGDTYQSERASGNSGSAPTAAAPTNQNDPIPPPPIKSSPKLSSFPPSDDLINPTADDFINPTATDDFINPTADDLINPTASMFAPKSDHSGLDPLPKSTDHLPQASPKAPLAANLPPPPSRYNQRQHYFEQQHLYSGSASDSSKGSTSYESLVGQAKNLSINPPNPTKQEKEEDVLFKDLVDFAKAKSSSSKPSNRS</sequence>
<dbReference type="InterPro" id="IPR002014">
    <property type="entry name" value="VHS_dom"/>
</dbReference>
<comment type="caution">
    <text evidence="9">The sequence shown here is derived from an EMBL/GenBank/DDBJ whole genome shotgun (WGS) entry which is preliminary data.</text>
</comment>
<reference evidence="9 10" key="1">
    <citation type="submission" date="2018-06" db="EMBL/GenBank/DDBJ databases">
        <title>The Genome of Cuscuta australis (Dodder) Provides Insight into the Evolution of Plant Parasitism.</title>
        <authorList>
            <person name="Liu H."/>
        </authorList>
    </citation>
    <scope>NUCLEOTIDE SEQUENCE [LARGE SCALE GENOMIC DNA]</scope>
    <source>
        <strain evidence="10">cv. Yunnan</strain>
        <tissue evidence="9">Vines</tissue>
    </source>
</reference>
<feature type="compositionally biased region" description="Low complexity" evidence="6">
    <location>
        <begin position="388"/>
        <end position="401"/>
    </location>
</feature>
<proteinExistence type="inferred from homology"/>
<feature type="compositionally biased region" description="Low complexity" evidence="6">
    <location>
        <begin position="487"/>
        <end position="499"/>
    </location>
</feature>
<feature type="region of interest" description="Disordered" evidence="6">
    <location>
        <begin position="287"/>
        <end position="319"/>
    </location>
</feature>
<evidence type="ECO:0000313" key="10">
    <source>
        <dbReference type="Proteomes" id="UP000249390"/>
    </source>
</evidence>
<dbReference type="EMBL" id="NQVE01000129">
    <property type="protein sequence ID" value="RAL45732.1"/>
    <property type="molecule type" value="Genomic_DNA"/>
</dbReference>
<keyword evidence="3" id="KW-0813">Transport</keyword>
<name>A0A328DIW7_9ASTE</name>
<dbReference type="Pfam" id="PF00790">
    <property type="entry name" value="VHS"/>
    <property type="match status" value="1"/>
</dbReference>
<dbReference type="Pfam" id="PF03127">
    <property type="entry name" value="GAT"/>
    <property type="match status" value="1"/>
</dbReference>
<feature type="region of interest" description="Disordered" evidence="6">
    <location>
        <begin position="356"/>
        <end position="526"/>
    </location>
</feature>
<comment type="similarity">
    <text evidence="2">Belongs to the TOM1 family.</text>
</comment>